<proteinExistence type="inferred from homology"/>
<dbReference type="InterPro" id="IPR036291">
    <property type="entry name" value="NAD(P)-bd_dom_sf"/>
</dbReference>
<dbReference type="SUPFAM" id="SSF51735">
    <property type="entry name" value="NAD(P)-binding Rossmann-fold domains"/>
    <property type="match status" value="1"/>
</dbReference>
<keyword evidence="2" id="KW-0560">Oxidoreductase</keyword>
<dbReference type="GO" id="GO:0019290">
    <property type="term" value="P:siderophore biosynthetic process"/>
    <property type="evidence" value="ECO:0007669"/>
    <property type="project" value="InterPro"/>
</dbReference>
<dbReference type="InterPro" id="IPR002347">
    <property type="entry name" value="SDR_fam"/>
</dbReference>
<feature type="non-terminal residue" evidence="3">
    <location>
        <position position="132"/>
    </location>
</feature>
<organism evidence="3">
    <name type="scientific">marine metagenome</name>
    <dbReference type="NCBI Taxonomy" id="408172"/>
    <lineage>
        <taxon>unclassified sequences</taxon>
        <taxon>metagenomes</taxon>
        <taxon>ecological metagenomes</taxon>
    </lineage>
</organism>
<reference evidence="3" key="1">
    <citation type="submission" date="2018-05" db="EMBL/GenBank/DDBJ databases">
        <authorList>
            <person name="Lanie J.A."/>
            <person name="Ng W.-L."/>
            <person name="Kazmierczak K.M."/>
            <person name="Andrzejewski T.M."/>
            <person name="Davidsen T.M."/>
            <person name="Wayne K.J."/>
            <person name="Tettelin H."/>
            <person name="Glass J.I."/>
            <person name="Rusch D."/>
            <person name="Podicherti R."/>
            <person name="Tsui H.-C.T."/>
            <person name="Winkler M.E."/>
        </authorList>
    </citation>
    <scope>NUCLEOTIDE SEQUENCE</scope>
</reference>
<dbReference type="InterPro" id="IPR003560">
    <property type="entry name" value="DHB_DH"/>
</dbReference>
<dbReference type="PRINTS" id="PR01397">
    <property type="entry name" value="DHBDHDRGNASE"/>
</dbReference>
<dbReference type="CDD" id="cd05233">
    <property type="entry name" value="SDR_c"/>
    <property type="match status" value="1"/>
</dbReference>
<dbReference type="AlphaFoldDB" id="A0A382NCL5"/>
<accession>A0A382NCL5</accession>
<dbReference type="PANTHER" id="PTHR43669">
    <property type="entry name" value="5-KETO-D-GLUCONATE 5-REDUCTASE"/>
    <property type="match status" value="1"/>
</dbReference>
<sequence>MFSLEGKVAVVTGGGSGIGLAISKAFAQQGATVDILEVDEEAGECAVKEITEAGGTAASHVCDVTLPGKVKATFEEIINSRGRLDCLINNAGIAHVGNVLTTTEEDFDRVLSVNVKGVFNCLKAGVGHMQST</sequence>
<evidence type="ECO:0000256" key="2">
    <source>
        <dbReference type="ARBA" id="ARBA00023002"/>
    </source>
</evidence>
<dbReference type="PANTHER" id="PTHR43669:SF3">
    <property type="entry name" value="ALCOHOL DEHYDROGENASE, PUTATIVE (AFU_ORTHOLOGUE AFUA_3G03445)-RELATED"/>
    <property type="match status" value="1"/>
</dbReference>
<name>A0A382NCL5_9ZZZZ</name>
<dbReference type="Gene3D" id="3.40.50.720">
    <property type="entry name" value="NAD(P)-binding Rossmann-like Domain"/>
    <property type="match status" value="1"/>
</dbReference>
<evidence type="ECO:0000256" key="1">
    <source>
        <dbReference type="ARBA" id="ARBA00006484"/>
    </source>
</evidence>
<dbReference type="EMBL" id="UINC01098726">
    <property type="protein sequence ID" value="SVC57472.1"/>
    <property type="molecule type" value="Genomic_DNA"/>
</dbReference>
<gene>
    <name evidence="3" type="ORF">METZ01_LOCUS310326</name>
</gene>
<dbReference type="GO" id="GO:0008667">
    <property type="term" value="F:2,3-dihydro-2,3-dihydroxybenzoate dehydrogenase activity"/>
    <property type="evidence" value="ECO:0007669"/>
    <property type="project" value="InterPro"/>
</dbReference>
<comment type="similarity">
    <text evidence="1">Belongs to the short-chain dehydrogenases/reductases (SDR) family.</text>
</comment>
<evidence type="ECO:0000313" key="3">
    <source>
        <dbReference type="EMBL" id="SVC57472.1"/>
    </source>
</evidence>
<dbReference type="Pfam" id="PF00106">
    <property type="entry name" value="adh_short"/>
    <property type="match status" value="1"/>
</dbReference>
<evidence type="ECO:0008006" key="4">
    <source>
        <dbReference type="Google" id="ProtNLM"/>
    </source>
</evidence>
<protein>
    <recommendedName>
        <fullName evidence="4">Short-chain dehydrogenase/reductase SDR</fullName>
    </recommendedName>
</protein>